<comment type="cofactor">
    <cofactor evidence="1">
        <name>pyridoxal 5'-phosphate</name>
        <dbReference type="ChEBI" id="CHEBI:597326"/>
    </cofactor>
</comment>
<dbReference type="FunFam" id="3.90.1150.10:FF:000001">
    <property type="entry name" value="Aspartate aminotransferase"/>
    <property type="match status" value="1"/>
</dbReference>
<name>A0A448YJS7_BRENA</name>
<comment type="similarity">
    <text evidence="2">Belongs to the class-I pyridoxal-phosphate-dependent aminotransferase family.</text>
</comment>
<dbReference type="EC" id="2.6.1.1" evidence="8"/>
<reference evidence="11 12" key="1">
    <citation type="submission" date="2018-12" db="EMBL/GenBank/DDBJ databases">
        <authorList>
            <person name="Tiukova I."/>
            <person name="Dainat J."/>
        </authorList>
    </citation>
    <scope>NUCLEOTIDE SEQUENCE [LARGE SCALE GENOMIC DNA]</scope>
</reference>
<dbReference type="GO" id="GO:0030170">
    <property type="term" value="F:pyridoxal phosphate binding"/>
    <property type="evidence" value="ECO:0007669"/>
    <property type="project" value="InterPro"/>
</dbReference>
<dbReference type="InterPro" id="IPR015424">
    <property type="entry name" value="PyrdxlP-dep_Trfase"/>
</dbReference>
<evidence type="ECO:0000256" key="7">
    <source>
        <dbReference type="ARBA" id="ARBA00049185"/>
    </source>
</evidence>
<dbReference type="FunFam" id="3.40.640.10:FF:000066">
    <property type="entry name" value="Aspartate aminotransferase"/>
    <property type="match status" value="1"/>
</dbReference>
<dbReference type="PANTHER" id="PTHR11879:SF22">
    <property type="entry name" value="ASPARTATE AMINOTRANSFERASE, MITOCHONDRIAL"/>
    <property type="match status" value="1"/>
</dbReference>
<dbReference type="SUPFAM" id="SSF53383">
    <property type="entry name" value="PLP-dependent transferases"/>
    <property type="match status" value="1"/>
</dbReference>
<dbReference type="OrthoDB" id="6752799at2759"/>
<organism evidence="11 12">
    <name type="scientific">Brettanomyces naardenensis</name>
    <name type="common">Yeast</name>
    <dbReference type="NCBI Taxonomy" id="13370"/>
    <lineage>
        <taxon>Eukaryota</taxon>
        <taxon>Fungi</taxon>
        <taxon>Dikarya</taxon>
        <taxon>Ascomycota</taxon>
        <taxon>Saccharomycotina</taxon>
        <taxon>Pichiomycetes</taxon>
        <taxon>Pichiales</taxon>
        <taxon>Pichiaceae</taxon>
        <taxon>Brettanomyces</taxon>
    </lineage>
</organism>
<comment type="subunit">
    <text evidence="3 8">Homodimer.</text>
</comment>
<comment type="miscellaneous">
    <text evidence="8">In eukaryotes there are cytoplasmic, mitochondrial and chloroplastic isozymes.</text>
</comment>
<feature type="region of interest" description="Disordered" evidence="9">
    <location>
        <begin position="431"/>
        <end position="450"/>
    </location>
</feature>
<dbReference type="AlphaFoldDB" id="A0A448YJS7"/>
<evidence type="ECO:0000313" key="12">
    <source>
        <dbReference type="Proteomes" id="UP000290900"/>
    </source>
</evidence>
<dbReference type="GO" id="GO:0005739">
    <property type="term" value="C:mitochondrion"/>
    <property type="evidence" value="ECO:0007669"/>
    <property type="project" value="TreeGrafter"/>
</dbReference>
<proteinExistence type="inferred from homology"/>
<evidence type="ECO:0000256" key="4">
    <source>
        <dbReference type="ARBA" id="ARBA00022576"/>
    </source>
</evidence>
<dbReference type="InterPro" id="IPR015421">
    <property type="entry name" value="PyrdxlP-dep_Trfase_major"/>
</dbReference>
<keyword evidence="12" id="KW-1185">Reference proteome</keyword>
<evidence type="ECO:0000313" key="11">
    <source>
        <dbReference type="EMBL" id="VEU21103.1"/>
    </source>
</evidence>
<dbReference type="Pfam" id="PF00155">
    <property type="entry name" value="Aminotran_1_2"/>
    <property type="match status" value="1"/>
</dbReference>
<dbReference type="InterPro" id="IPR004838">
    <property type="entry name" value="NHTrfase_class1_PyrdxlP-BS"/>
</dbReference>
<dbReference type="InterPro" id="IPR015422">
    <property type="entry name" value="PyrdxlP-dep_Trfase_small"/>
</dbReference>
<protein>
    <recommendedName>
        <fullName evidence="8">Aspartate aminotransferase</fullName>
        <ecNumber evidence="8">2.6.1.1</ecNumber>
    </recommendedName>
</protein>
<dbReference type="GO" id="GO:0006533">
    <property type="term" value="P:L-aspartate catabolic process"/>
    <property type="evidence" value="ECO:0007669"/>
    <property type="project" value="TreeGrafter"/>
</dbReference>
<evidence type="ECO:0000256" key="2">
    <source>
        <dbReference type="ARBA" id="ARBA00007441"/>
    </source>
</evidence>
<dbReference type="Gene3D" id="3.90.1150.10">
    <property type="entry name" value="Aspartate Aminotransferase, domain 1"/>
    <property type="match status" value="1"/>
</dbReference>
<dbReference type="CDD" id="cd00609">
    <property type="entry name" value="AAT_like"/>
    <property type="match status" value="1"/>
</dbReference>
<dbReference type="STRING" id="13370.A0A448YJS7"/>
<dbReference type="InParanoid" id="A0A448YJS7"/>
<dbReference type="NCBIfam" id="NF006719">
    <property type="entry name" value="PRK09257.1"/>
    <property type="match status" value="1"/>
</dbReference>
<evidence type="ECO:0000256" key="6">
    <source>
        <dbReference type="ARBA" id="ARBA00022898"/>
    </source>
</evidence>
<evidence type="ECO:0000259" key="10">
    <source>
        <dbReference type="Pfam" id="PF00155"/>
    </source>
</evidence>
<dbReference type="PANTHER" id="PTHR11879">
    <property type="entry name" value="ASPARTATE AMINOTRANSFERASE"/>
    <property type="match status" value="1"/>
</dbReference>
<dbReference type="PROSITE" id="PS00105">
    <property type="entry name" value="AA_TRANSFER_CLASS_1"/>
    <property type="match status" value="1"/>
</dbReference>
<dbReference type="PRINTS" id="PR00799">
    <property type="entry name" value="TRANSAMINASE"/>
</dbReference>
<dbReference type="Gene3D" id="3.40.640.10">
    <property type="entry name" value="Type I PLP-dependent aspartate aminotransferase-like (Major domain)"/>
    <property type="match status" value="1"/>
</dbReference>
<dbReference type="InterPro" id="IPR000796">
    <property type="entry name" value="Asp_trans"/>
</dbReference>
<dbReference type="GO" id="GO:0004069">
    <property type="term" value="F:L-aspartate:2-oxoglutarate aminotransferase activity"/>
    <property type="evidence" value="ECO:0007669"/>
    <property type="project" value="UniProtKB-EC"/>
</dbReference>
<accession>A0A448YJS7</accession>
<keyword evidence="5 8" id="KW-0808">Transferase</keyword>
<keyword evidence="6" id="KW-0663">Pyridoxal phosphate</keyword>
<dbReference type="Proteomes" id="UP000290900">
    <property type="component" value="Unassembled WGS sequence"/>
</dbReference>
<dbReference type="InterPro" id="IPR004839">
    <property type="entry name" value="Aminotransferase_I/II_large"/>
</dbReference>
<keyword evidence="4 8" id="KW-0032">Aminotransferase</keyword>
<feature type="domain" description="Aminotransferase class I/classII large" evidence="10">
    <location>
        <begin position="50"/>
        <end position="425"/>
    </location>
</feature>
<evidence type="ECO:0000256" key="8">
    <source>
        <dbReference type="RuleBase" id="RU000480"/>
    </source>
</evidence>
<evidence type="ECO:0000256" key="5">
    <source>
        <dbReference type="ARBA" id="ARBA00022679"/>
    </source>
</evidence>
<gene>
    <name evidence="11" type="ORF">BRENAR_LOCUS1838</name>
</gene>
<sequence length="450" mass="50469">MFPSRIRQPFRLASAKLFTRRLSAWANVPQAPPDKILGLNILYQLDTNPNKIDLGVGAYRTDKGEPWIMPSIRMAEEILAKTETDKEYAPILGSPSFIDEVQRLLFNHDTSGYQLLADGRVVTAQGISGTGSLRVLSEFLAKFNPVCNAILPNPTWANHIAILQESGIVTSKYRYYDYKTNGLDIDGLIEDLQSADPRTVALFHLCCHNPTGVDATLEQWDQIIRVISERKLIPLLDMAYQGFESGDPIRDLRVLSKFNDAVTRGMIPTYLLAQSFAKNMGLYGERVGTLSIVCADSKEAEKVRSQLARVVRPMYSSPPTHGSKLATIVLGNTKVYRQWLKDVKKMVTRLNTMRTLLYDKLTIEYSSPVQWDHLLSQKGMFAYTGLNAEQVTKLRERKSVYMTSDGRISLAGITSGNVDYLAKSIDEVTRDEDWAGETSSKSVTEERANQ</sequence>
<dbReference type="EMBL" id="CAACVR010000009">
    <property type="protein sequence ID" value="VEU21103.1"/>
    <property type="molecule type" value="Genomic_DNA"/>
</dbReference>
<evidence type="ECO:0000256" key="9">
    <source>
        <dbReference type="SAM" id="MobiDB-lite"/>
    </source>
</evidence>
<evidence type="ECO:0000256" key="1">
    <source>
        <dbReference type="ARBA" id="ARBA00001933"/>
    </source>
</evidence>
<comment type="catalytic activity">
    <reaction evidence="7 8">
        <text>L-aspartate + 2-oxoglutarate = oxaloacetate + L-glutamate</text>
        <dbReference type="Rhea" id="RHEA:21824"/>
        <dbReference type="ChEBI" id="CHEBI:16452"/>
        <dbReference type="ChEBI" id="CHEBI:16810"/>
        <dbReference type="ChEBI" id="CHEBI:29985"/>
        <dbReference type="ChEBI" id="CHEBI:29991"/>
        <dbReference type="EC" id="2.6.1.1"/>
    </reaction>
</comment>
<evidence type="ECO:0000256" key="3">
    <source>
        <dbReference type="ARBA" id="ARBA00011738"/>
    </source>
</evidence>